<gene>
    <name evidence="2" type="ORF">B1813_02815</name>
</gene>
<dbReference type="InterPro" id="IPR036291">
    <property type="entry name" value="NAD(P)-bd_dom_sf"/>
</dbReference>
<accession>A0A1V9AD04</accession>
<protein>
    <submittedName>
        <fullName evidence="2">NmrA family transcriptional regulator</fullName>
    </submittedName>
</protein>
<feature type="domain" description="NmrA-like" evidence="1">
    <location>
        <begin position="121"/>
        <end position="248"/>
    </location>
</feature>
<comment type="caution">
    <text evidence="2">The sequence shown here is derived from an EMBL/GenBank/DDBJ whole genome shotgun (WGS) entry which is preliminary data.</text>
</comment>
<dbReference type="AlphaFoldDB" id="A0A1V9AD04"/>
<dbReference type="SUPFAM" id="SSF51735">
    <property type="entry name" value="NAD(P)-binding Rossmann-fold domains"/>
    <property type="match status" value="1"/>
</dbReference>
<proteinExistence type="predicted"/>
<reference evidence="2 3" key="1">
    <citation type="submission" date="2017-02" db="EMBL/GenBank/DDBJ databases">
        <title>Draft genome of Saccharomonospora sp. 154.</title>
        <authorList>
            <person name="Alonso-Carmona G.S."/>
            <person name="De La Haba R."/>
            <person name="Vera-Gargallo B."/>
            <person name="Sandoval-Trujillo A.H."/>
            <person name="Ramirez-Duran N."/>
            <person name="Ventosa A."/>
        </authorList>
    </citation>
    <scope>NUCLEOTIDE SEQUENCE [LARGE SCALE GENOMIC DNA]</scope>
    <source>
        <strain evidence="2 3">LRS4.154</strain>
    </source>
</reference>
<keyword evidence="3" id="KW-1185">Reference proteome</keyword>
<name>A0A1V9AD04_SACPI</name>
<dbReference type="PANTHER" id="PTHR43162">
    <property type="match status" value="1"/>
</dbReference>
<organism evidence="2 3">
    <name type="scientific">Saccharomonospora piscinae</name>
    <dbReference type="NCBI Taxonomy" id="687388"/>
    <lineage>
        <taxon>Bacteria</taxon>
        <taxon>Bacillati</taxon>
        <taxon>Actinomycetota</taxon>
        <taxon>Actinomycetes</taxon>
        <taxon>Pseudonocardiales</taxon>
        <taxon>Pseudonocardiaceae</taxon>
        <taxon>Saccharomonospora</taxon>
    </lineage>
</organism>
<dbReference type="Gene3D" id="3.90.25.10">
    <property type="entry name" value="UDP-galactose 4-epimerase, domain 1"/>
    <property type="match status" value="1"/>
</dbReference>
<dbReference type="EMBL" id="MWIH01000002">
    <property type="protein sequence ID" value="OQO95007.1"/>
    <property type="molecule type" value="Genomic_DNA"/>
</dbReference>
<dbReference type="Gene3D" id="3.40.50.720">
    <property type="entry name" value="NAD(P)-binding Rossmann-like Domain"/>
    <property type="match status" value="1"/>
</dbReference>
<dbReference type="RefSeq" id="WP_081190400.1">
    <property type="nucleotide sequence ID" value="NZ_MWIH01000002.1"/>
</dbReference>
<dbReference type="PANTHER" id="PTHR43162:SF1">
    <property type="entry name" value="PRESTALK A DIFFERENTIATION PROTEIN A"/>
    <property type="match status" value="1"/>
</dbReference>
<evidence type="ECO:0000313" key="2">
    <source>
        <dbReference type="EMBL" id="OQO95007.1"/>
    </source>
</evidence>
<evidence type="ECO:0000313" key="3">
    <source>
        <dbReference type="Proteomes" id="UP000192591"/>
    </source>
</evidence>
<evidence type="ECO:0000259" key="1">
    <source>
        <dbReference type="Pfam" id="PF05368"/>
    </source>
</evidence>
<sequence length="294" mass="30650">MTTTTAAAATQAVASTPAMILVLGGTGKTGRRVAARLSGRPGVTVRIGSRAGTPPFDWDDESTWDAVLDGVGAVYLVYSPDLGIPGADEVVGAFARRAVRHGVTRLVLLSGRGEQGAERAEHAVREAGAEWTIVRCAWFAQAFSEDFLRDGVLEGTVVLPAGAVAEPFVDADDIAEVVVAALLDDGHAGRVRELTGPRALSFAEAAAVLSEVTGRPVRYEPVSPEDYVAVLTEHGLPAHEAEFLAGLFATVLDGRNTAVTDGVREVLGRPAVEFGEAMRRAAAAGAWERVTPGG</sequence>
<dbReference type="STRING" id="1962155.B1813_02815"/>
<dbReference type="Proteomes" id="UP000192591">
    <property type="component" value="Unassembled WGS sequence"/>
</dbReference>
<dbReference type="InterPro" id="IPR008030">
    <property type="entry name" value="NmrA-like"/>
</dbReference>
<dbReference type="InterPro" id="IPR051604">
    <property type="entry name" value="Ergot_Alk_Oxidoreductase"/>
</dbReference>
<dbReference type="Pfam" id="PF05368">
    <property type="entry name" value="NmrA"/>
    <property type="match status" value="1"/>
</dbReference>